<protein>
    <submittedName>
        <fullName evidence="3">Uncharacterized protein LOC111151425</fullName>
    </submittedName>
</protein>
<proteinExistence type="predicted"/>
<evidence type="ECO:0000313" key="3">
    <source>
        <dbReference type="RefSeq" id="XP_022365126.1"/>
    </source>
</evidence>
<keyword evidence="2" id="KW-1185">Reference proteome</keyword>
<feature type="region of interest" description="Disordered" evidence="1">
    <location>
        <begin position="1"/>
        <end position="23"/>
    </location>
</feature>
<evidence type="ECO:0000313" key="2">
    <source>
        <dbReference type="Proteomes" id="UP000248482"/>
    </source>
</evidence>
<evidence type="ECO:0000256" key="1">
    <source>
        <dbReference type="SAM" id="MobiDB-lite"/>
    </source>
</evidence>
<dbReference type="RefSeq" id="XP_022365126.1">
    <property type="nucleotide sequence ID" value="XM_022509418.1"/>
</dbReference>
<feature type="compositionally biased region" description="Basic residues" evidence="1">
    <location>
        <begin position="90"/>
        <end position="99"/>
    </location>
</feature>
<accession>A0A2Y9JWC0</accession>
<reference evidence="3" key="1">
    <citation type="submission" date="2025-08" db="UniProtKB">
        <authorList>
            <consortium name="RefSeq"/>
        </authorList>
    </citation>
    <scope>IDENTIFICATION</scope>
    <source>
        <tissue evidence="3">Blood</tissue>
    </source>
</reference>
<sequence length="181" mass="18766">MPGPDAEGSPTIGGGVGLGRRHLFPGLSRGLLHAAAFAWGWEAKEGSGGRCGASRRSGRSRREGDASAVTEQKPGKPRPLRGRSEGSCGARRRRLRNLRGRSSPPPPPALRPAGGTRGSLAAQGRRRRDPAPPGRPAPIAAAGLVTRRVALRARGQRPAAAGVAAGPEQEPGRGRRAEEPT</sequence>
<organism evidence="2 3">
    <name type="scientific">Enhydra lutris kenyoni</name>
    <name type="common">northern sea otter</name>
    <dbReference type="NCBI Taxonomy" id="391180"/>
    <lineage>
        <taxon>Eukaryota</taxon>
        <taxon>Metazoa</taxon>
        <taxon>Chordata</taxon>
        <taxon>Craniata</taxon>
        <taxon>Vertebrata</taxon>
        <taxon>Euteleostomi</taxon>
        <taxon>Mammalia</taxon>
        <taxon>Eutheria</taxon>
        <taxon>Laurasiatheria</taxon>
        <taxon>Carnivora</taxon>
        <taxon>Caniformia</taxon>
        <taxon>Musteloidea</taxon>
        <taxon>Mustelidae</taxon>
        <taxon>Lutrinae</taxon>
        <taxon>Enhydra</taxon>
    </lineage>
</organism>
<dbReference type="Proteomes" id="UP000248482">
    <property type="component" value="Unplaced"/>
</dbReference>
<feature type="compositionally biased region" description="Basic and acidic residues" evidence="1">
    <location>
        <begin position="170"/>
        <end position="181"/>
    </location>
</feature>
<name>A0A2Y9JWC0_ENHLU</name>
<dbReference type="GeneID" id="111151425"/>
<dbReference type="AlphaFoldDB" id="A0A2Y9JWC0"/>
<dbReference type="KEGG" id="elk:111151425"/>
<gene>
    <name evidence="3" type="primary">LOC111151425</name>
</gene>
<feature type="region of interest" description="Disordered" evidence="1">
    <location>
        <begin position="43"/>
        <end position="181"/>
    </location>
</feature>